<dbReference type="SUPFAM" id="SSF89796">
    <property type="entry name" value="CoA-transferase family III (CaiB/BaiF)"/>
    <property type="match status" value="1"/>
</dbReference>
<evidence type="ECO:0000313" key="2">
    <source>
        <dbReference type="EMBL" id="SKC58399.1"/>
    </source>
</evidence>
<gene>
    <name evidence="2" type="ORF">SAMN06296058_1346</name>
</gene>
<name>A0A1T5K4L9_9GAMM</name>
<dbReference type="RefSeq" id="WP_229730840.1">
    <property type="nucleotide sequence ID" value="NZ_BMCL01000002.1"/>
</dbReference>
<dbReference type="InterPro" id="IPR003673">
    <property type="entry name" value="CoA-Trfase_fam_III"/>
</dbReference>
<dbReference type="PANTHER" id="PTHR48207">
    <property type="entry name" value="SUCCINATE--HYDROXYMETHYLGLUTARATE COA-TRANSFERASE"/>
    <property type="match status" value="1"/>
</dbReference>
<evidence type="ECO:0000256" key="1">
    <source>
        <dbReference type="ARBA" id="ARBA00022679"/>
    </source>
</evidence>
<proteinExistence type="predicted"/>
<dbReference type="STRING" id="428993.SAMN06296058_1346"/>
<sequence length="420" mass="45306">MSETALPAQSLDGIRVLDLSRVLAGPWCTQTLADLGADVIKVEHPVRGDDTRGWGPPFLRDRDGQETEESAYYLCANRNKRSIGIDLSTPAGQALIRRLALQCDVVVENFKVGDMARHGLDAATLRAADPRLVYCSITGFGQSGPYAQRPGYDFAVQAMGGLMSVTGERDGVPAAGPQKVGVAVADLFTGLYATIAILAALRHRDATGQGQQIDMALLDCQVAMLANLGSQYLVGGQLPQRMGNGHPSIVPYQVFAVRDGHLVLAIGNDSQFARFCQLADHPEWAQDARFQRNADRVRHRALLLPQIAEVMATRERQQWLAALEQAGIPCSPVNSIDEVFADPQVRARGLAVSMDHPQAGALPLVASPLNLSATPVQYRRAPPGLGEHADELLQEFGLKAEEIQALRQQQVISPATSDLS</sequence>
<dbReference type="AlphaFoldDB" id="A0A1T5K4L9"/>
<keyword evidence="1 2" id="KW-0808">Transferase</keyword>
<dbReference type="Pfam" id="PF02515">
    <property type="entry name" value="CoA_transf_3"/>
    <property type="match status" value="1"/>
</dbReference>
<protein>
    <submittedName>
        <fullName evidence="2">Crotonobetainyl-CoA:carnitine CoA-transferase CaiB</fullName>
    </submittedName>
</protein>
<dbReference type="Proteomes" id="UP000190341">
    <property type="component" value="Unassembled WGS sequence"/>
</dbReference>
<organism evidence="2 3">
    <name type="scientific">Pseudoxanthomonas indica</name>
    <dbReference type="NCBI Taxonomy" id="428993"/>
    <lineage>
        <taxon>Bacteria</taxon>
        <taxon>Pseudomonadati</taxon>
        <taxon>Pseudomonadota</taxon>
        <taxon>Gammaproteobacteria</taxon>
        <taxon>Lysobacterales</taxon>
        <taxon>Lysobacteraceae</taxon>
        <taxon>Pseudoxanthomonas</taxon>
    </lineage>
</organism>
<reference evidence="2 3" key="1">
    <citation type="submission" date="2017-02" db="EMBL/GenBank/DDBJ databases">
        <authorList>
            <person name="Peterson S.W."/>
        </authorList>
    </citation>
    <scope>NUCLEOTIDE SEQUENCE [LARGE SCALE GENOMIC DNA]</scope>
    <source>
        <strain evidence="2 3">P15</strain>
    </source>
</reference>
<evidence type="ECO:0000313" key="3">
    <source>
        <dbReference type="Proteomes" id="UP000190341"/>
    </source>
</evidence>
<dbReference type="PANTHER" id="PTHR48207:SF3">
    <property type="entry name" value="SUCCINATE--HYDROXYMETHYLGLUTARATE COA-TRANSFERASE"/>
    <property type="match status" value="1"/>
</dbReference>
<dbReference type="InterPro" id="IPR023606">
    <property type="entry name" value="CoA-Trfase_III_dom_1_sf"/>
</dbReference>
<keyword evidence="3" id="KW-1185">Reference proteome</keyword>
<dbReference type="GO" id="GO:0008410">
    <property type="term" value="F:CoA-transferase activity"/>
    <property type="evidence" value="ECO:0007669"/>
    <property type="project" value="TreeGrafter"/>
</dbReference>
<dbReference type="Gene3D" id="3.30.1540.10">
    <property type="entry name" value="formyl-coa transferase, domain 3"/>
    <property type="match status" value="1"/>
</dbReference>
<dbReference type="EMBL" id="FUZV01000001">
    <property type="protein sequence ID" value="SKC58399.1"/>
    <property type="molecule type" value="Genomic_DNA"/>
</dbReference>
<accession>A0A1T5K4L9</accession>
<dbReference type="InterPro" id="IPR044855">
    <property type="entry name" value="CoA-Trfase_III_dom3_sf"/>
</dbReference>
<dbReference type="InterPro" id="IPR050483">
    <property type="entry name" value="CoA-transferase_III_domain"/>
</dbReference>
<dbReference type="Gene3D" id="3.40.50.10540">
    <property type="entry name" value="Crotonobetainyl-coa:carnitine coa-transferase, domain 1"/>
    <property type="match status" value="1"/>
</dbReference>